<sequence length="273" mass="29608">MASGPAAFASKQENTNYARLCRLLVDVGCTVLRDTFDSIHPPANLHVVLSSPSVFSTLQKVLNPSQWGNLFPAVASCVSSANFDVTLLIVRLRNICGLSPPVSTGSWEKLPPDSDNSTEANKKISSPVLALGTGYGDVISRLKTECMDPAAEAHYEKLLSDWKKDDDILKEIKCMVNLSQPMSICFNLFGRELRTRMERSKGKTITDPEEIAVKFCKYFTNIGPNLAGAISDVNSSVSSFTGDVNRPPITLKATNPGELESICSIFASGKDTL</sequence>
<keyword evidence="3" id="KW-1185">Reference proteome</keyword>
<dbReference type="EMBL" id="JARQWQ010000031">
    <property type="protein sequence ID" value="KAK2561932.1"/>
    <property type="molecule type" value="Genomic_DNA"/>
</dbReference>
<name>A0AAD9V5L1_ACRCE</name>
<feature type="domain" description="DZIP3-like HEPN" evidence="1">
    <location>
        <begin position="42"/>
        <end position="121"/>
    </location>
</feature>
<accession>A0AAD9V5L1</accession>
<dbReference type="AlphaFoldDB" id="A0AAD9V5L1"/>
<evidence type="ECO:0000259" key="1">
    <source>
        <dbReference type="Pfam" id="PF18738"/>
    </source>
</evidence>
<organism evidence="2 3">
    <name type="scientific">Acropora cervicornis</name>
    <name type="common">Staghorn coral</name>
    <dbReference type="NCBI Taxonomy" id="6130"/>
    <lineage>
        <taxon>Eukaryota</taxon>
        <taxon>Metazoa</taxon>
        <taxon>Cnidaria</taxon>
        <taxon>Anthozoa</taxon>
        <taxon>Hexacorallia</taxon>
        <taxon>Scleractinia</taxon>
        <taxon>Astrocoeniina</taxon>
        <taxon>Acroporidae</taxon>
        <taxon>Acropora</taxon>
    </lineage>
</organism>
<protein>
    <recommendedName>
        <fullName evidence="1">DZIP3-like HEPN domain-containing protein</fullName>
    </recommendedName>
</protein>
<dbReference type="Pfam" id="PF18738">
    <property type="entry name" value="HEPN_DZIP3"/>
    <property type="match status" value="1"/>
</dbReference>
<dbReference type="Proteomes" id="UP001249851">
    <property type="component" value="Unassembled WGS sequence"/>
</dbReference>
<reference evidence="2" key="2">
    <citation type="journal article" date="2023" name="Science">
        <title>Genomic signatures of disease resistance in endangered staghorn corals.</title>
        <authorList>
            <person name="Vollmer S.V."/>
            <person name="Selwyn J.D."/>
            <person name="Despard B.A."/>
            <person name="Roesel C.L."/>
        </authorList>
    </citation>
    <scope>NUCLEOTIDE SEQUENCE</scope>
    <source>
        <strain evidence="2">K2</strain>
    </source>
</reference>
<evidence type="ECO:0000313" key="3">
    <source>
        <dbReference type="Proteomes" id="UP001249851"/>
    </source>
</evidence>
<comment type="caution">
    <text evidence="2">The sequence shown here is derived from an EMBL/GenBank/DDBJ whole genome shotgun (WGS) entry which is preliminary data.</text>
</comment>
<reference evidence="2" key="1">
    <citation type="journal article" date="2023" name="G3 (Bethesda)">
        <title>Whole genome assembly and annotation of the endangered Caribbean coral Acropora cervicornis.</title>
        <authorList>
            <person name="Selwyn J.D."/>
            <person name="Vollmer S.V."/>
        </authorList>
    </citation>
    <scope>NUCLEOTIDE SEQUENCE</scope>
    <source>
        <strain evidence="2">K2</strain>
    </source>
</reference>
<proteinExistence type="predicted"/>
<gene>
    <name evidence="2" type="ORF">P5673_015352</name>
</gene>
<evidence type="ECO:0000313" key="2">
    <source>
        <dbReference type="EMBL" id="KAK2561932.1"/>
    </source>
</evidence>
<dbReference type="InterPro" id="IPR041249">
    <property type="entry name" value="HEPN_DZIP3"/>
</dbReference>